<dbReference type="InterPro" id="IPR051909">
    <property type="entry name" value="MFP_Cation_Efflux"/>
</dbReference>
<gene>
    <name evidence="6" type="ORF">ING2E5A_1860</name>
</gene>
<dbReference type="PANTHER" id="PTHR30097">
    <property type="entry name" value="CATION EFFLUX SYSTEM PROTEIN CUSB"/>
    <property type="match status" value="1"/>
</dbReference>
<dbReference type="AlphaFoldDB" id="A0A1G4G804"/>
<evidence type="ECO:0000313" key="7">
    <source>
        <dbReference type="Proteomes" id="UP000178485"/>
    </source>
</evidence>
<comment type="similarity">
    <text evidence="1">Belongs to the membrane fusion protein (MFP) (TC 8.A.1) family.</text>
</comment>
<keyword evidence="2" id="KW-0813">Transport</keyword>
<evidence type="ECO:0000313" key="6">
    <source>
        <dbReference type="EMBL" id="SCM58554.1"/>
    </source>
</evidence>
<dbReference type="SUPFAM" id="SSF111369">
    <property type="entry name" value="HlyD-like secretion proteins"/>
    <property type="match status" value="1"/>
</dbReference>
<dbReference type="PANTHER" id="PTHR30097:SF4">
    <property type="entry name" value="SLR6042 PROTEIN"/>
    <property type="match status" value="1"/>
</dbReference>
<evidence type="ECO:0000259" key="5">
    <source>
        <dbReference type="Pfam" id="PF25975"/>
    </source>
</evidence>
<dbReference type="Gene3D" id="2.40.50.100">
    <property type="match status" value="1"/>
</dbReference>
<evidence type="ECO:0000256" key="4">
    <source>
        <dbReference type="SAM" id="SignalP"/>
    </source>
</evidence>
<proteinExistence type="inferred from homology"/>
<keyword evidence="4" id="KW-0732">Signal</keyword>
<dbReference type="Gene3D" id="1.10.287.470">
    <property type="entry name" value="Helix hairpin bin"/>
    <property type="match status" value="1"/>
</dbReference>
<name>A0A1G4G804_9BACT</name>
<feature type="coiled-coil region" evidence="3">
    <location>
        <begin position="245"/>
        <end position="303"/>
    </location>
</feature>
<keyword evidence="7" id="KW-1185">Reference proteome</keyword>
<dbReference type="Gene3D" id="2.40.30.170">
    <property type="match status" value="1"/>
</dbReference>
<dbReference type="GO" id="GO:0022857">
    <property type="term" value="F:transmembrane transporter activity"/>
    <property type="evidence" value="ECO:0007669"/>
    <property type="project" value="InterPro"/>
</dbReference>
<evidence type="ECO:0000256" key="3">
    <source>
        <dbReference type="SAM" id="Coils"/>
    </source>
</evidence>
<dbReference type="GO" id="GO:0016020">
    <property type="term" value="C:membrane"/>
    <property type="evidence" value="ECO:0007669"/>
    <property type="project" value="InterPro"/>
</dbReference>
<evidence type="ECO:0000256" key="1">
    <source>
        <dbReference type="ARBA" id="ARBA00009477"/>
    </source>
</evidence>
<evidence type="ECO:0000256" key="2">
    <source>
        <dbReference type="ARBA" id="ARBA00022448"/>
    </source>
</evidence>
<sequence length="507" mass="56169">MKLNYLFLSLLLVLIPISCNRHSNHNDHDDEHHHHHDHVDNLQLVAYGNGLELYVQAKPFAVDHESEVIAHITRLDDFKPLDKGTVTARLITGSDTVMQTLNFPVEPGIFRFSLQPRQKGEARLLFQVTETGQDSEVVVDGLTVFEDFHDAIHAAEDALIRGSNAIQFTKEQSWKVDFATEEVRKVPFGQLIRTVGQLEPTPADEQVVAARTGGIVLFPGSDLVEGKTVAAGQTLFSIDGSGLADNNLSVRFDEARNEYERARAEYERKQDLAKDQIISQRELLNAKTEMENARSAFENLQRNFSAGKQVVSSPIGGFIAAVLVRNGQYVDAGQPVLRVTRNGRLFVKAELRPKYAEELNRIAAVTFRQLGRDLAYTLEELNGRVVSVGKVTSEENPLLPVMFEIDNRPGLIPGSLVELHILTATVDEVVTVADDAIVEEMGSHFVYVQLTPELFEKRPVRLGRTDRLRTEIIAGVSPGERVVSKGAMLVKLSQVAGAIDAHSGHAH</sequence>
<protein>
    <submittedName>
        <fullName evidence="6">Efflux transporter, RND family, MFP subunit</fullName>
    </submittedName>
</protein>
<keyword evidence="3" id="KW-0175">Coiled coil</keyword>
<dbReference type="Pfam" id="PF25975">
    <property type="entry name" value="CzcB_C"/>
    <property type="match status" value="1"/>
</dbReference>
<dbReference type="STRING" id="1642646.ING2E5A_1860"/>
<dbReference type="InterPro" id="IPR006143">
    <property type="entry name" value="RND_pump_MFP"/>
</dbReference>
<dbReference type="GO" id="GO:0030313">
    <property type="term" value="C:cell envelope"/>
    <property type="evidence" value="ECO:0007669"/>
    <property type="project" value="TreeGrafter"/>
</dbReference>
<reference evidence="6 7" key="1">
    <citation type="submission" date="2016-08" db="EMBL/GenBank/DDBJ databases">
        <authorList>
            <person name="Seilhamer J.J."/>
        </authorList>
    </citation>
    <scope>NUCLEOTIDE SEQUENCE [LARGE SCALE GENOMIC DNA]</scope>
    <source>
        <strain evidence="6">ING2-E5A</strain>
    </source>
</reference>
<dbReference type="GO" id="GO:0015679">
    <property type="term" value="P:plasma membrane copper ion transport"/>
    <property type="evidence" value="ECO:0007669"/>
    <property type="project" value="TreeGrafter"/>
</dbReference>
<feature type="chain" id="PRO_5009603935" evidence="4">
    <location>
        <begin position="24"/>
        <end position="507"/>
    </location>
</feature>
<dbReference type="FunFam" id="2.40.420.20:FF:000006">
    <property type="entry name" value="RND family efflux transporter MFP subunit"/>
    <property type="match status" value="1"/>
</dbReference>
<feature type="signal peptide" evidence="4">
    <location>
        <begin position="1"/>
        <end position="23"/>
    </location>
</feature>
<feature type="domain" description="CzcB-like C-terminal circularly permuted SH3-like" evidence="5">
    <location>
        <begin position="430"/>
        <end position="491"/>
    </location>
</feature>
<dbReference type="InterPro" id="IPR058649">
    <property type="entry name" value="CzcB_C"/>
</dbReference>
<dbReference type="GO" id="GO:0060003">
    <property type="term" value="P:copper ion export"/>
    <property type="evidence" value="ECO:0007669"/>
    <property type="project" value="TreeGrafter"/>
</dbReference>
<dbReference type="Gene3D" id="2.40.420.20">
    <property type="match status" value="1"/>
</dbReference>
<dbReference type="EMBL" id="LT608328">
    <property type="protein sequence ID" value="SCM58554.1"/>
    <property type="molecule type" value="Genomic_DNA"/>
</dbReference>
<accession>A0A1G4G804</accession>
<dbReference type="NCBIfam" id="TIGR01730">
    <property type="entry name" value="RND_mfp"/>
    <property type="match status" value="1"/>
</dbReference>
<dbReference type="RefSeq" id="WP_071137116.1">
    <property type="nucleotide sequence ID" value="NZ_DUQN01000005.1"/>
</dbReference>
<dbReference type="KEGG" id="pmuc:ING2E5A_1860"/>
<dbReference type="Proteomes" id="UP000178485">
    <property type="component" value="Chromosome i"/>
</dbReference>
<organism evidence="6 7">
    <name type="scientific">Petrimonas mucosa</name>
    <dbReference type="NCBI Taxonomy" id="1642646"/>
    <lineage>
        <taxon>Bacteria</taxon>
        <taxon>Pseudomonadati</taxon>
        <taxon>Bacteroidota</taxon>
        <taxon>Bacteroidia</taxon>
        <taxon>Bacteroidales</taxon>
        <taxon>Dysgonomonadaceae</taxon>
        <taxon>Petrimonas</taxon>
    </lineage>
</organism>